<accession>A0AAW9SF52</accession>
<evidence type="ECO:0000259" key="2">
    <source>
        <dbReference type="Pfam" id="PF04773"/>
    </source>
</evidence>
<dbReference type="PIRSF" id="PIRSF018266">
    <property type="entry name" value="FecR"/>
    <property type="match status" value="1"/>
</dbReference>
<dbReference type="Pfam" id="PF16344">
    <property type="entry name" value="FecR_C"/>
    <property type="match status" value="1"/>
</dbReference>
<feature type="transmembrane region" description="Helical" evidence="1">
    <location>
        <begin position="86"/>
        <end position="107"/>
    </location>
</feature>
<dbReference type="AlphaFoldDB" id="A0AAW9SF52"/>
<dbReference type="EMBL" id="JBDKWZ010000008">
    <property type="protein sequence ID" value="MEN7549351.1"/>
    <property type="molecule type" value="Genomic_DNA"/>
</dbReference>
<feature type="domain" description="FecR protein" evidence="2">
    <location>
        <begin position="125"/>
        <end position="216"/>
    </location>
</feature>
<dbReference type="PANTHER" id="PTHR30273:SF2">
    <property type="entry name" value="PROTEIN FECR"/>
    <property type="match status" value="1"/>
</dbReference>
<organism evidence="4 5">
    <name type="scientific">Rapidithrix thailandica</name>
    <dbReference type="NCBI Taxonomy" id="413964"/>
    <lineage>
        <taxon>Bacteria</taxon>
        <taxon>Pseudomonadati</taxon>
        <taxon>Bacteroidota</taxon>
        <taxon>Cytophagia</taxon>
        <taxon>Cytophagales</taxon>
        <taxon>Flammeovirgaceae</taxon>
        <taxon>Rapidithrix</taxon>
    </lineage>
</organism>
<dbReference type="Gene3D" id="2.60.120.1440">
    <property type="match status" value="1"/>
</dbReference>
<keyword evidence="1" id="KW-0472">Membrane</keyword>
<dbReference type="RefSeq" id="WP_346822127.1">
    <property type="nucleotide sequence ID" value="NZ_JBDKWZ010000008.1"/>
</dbReference>
<keyword evidence="1" id="KW-1133">Transmembrane helix</keyword>
<dbReference type="InterPro" id="IPR006860">
    <property type="entry name" value="FecR"/>
</dbReference>
<keyword evidence="5" id="KW-1185">Reference proteome</keyword>
<keyword evidence="1" id="KW-0812">Transmembrane</keyword>
<dbReference type="Gene3D" id="3.55.50.30">
    <property type="match status" value="1"/>
</dbReference>
<dbReference type="Proteomes" id="UP001403385">
    <property type="component" value="Unassembled WGS sequence"/>
</dbReference>
<comment type="caution">
    <text evidence="4">The sequence shown here is derived from an EMBL/GenBank/DDBJ whole genome shotgun (WGS) entry which is preliminary data.</text>
</comment>
<evidence type="ECO:0000313" key="4">
    <source>
        <dbReference type="EMBL" id="MEN7549351.1"/>
    </source>
</evidence>
<evidence type="ECO:0000256" key="1">
    <source>
        <dbReference type="SAM" id="Phobius"/>
    </source>
</evidence>
<gene>
    <name evidence="4" type="ORF">AAG747_15615</name>
</gene>
<protein>
    <submittedName>
        <fullName evidence="4">FecR domain-containing protein</fullName>
    </submittedName>
</protein>
<dbReference type="Pfam" id="PF04773">
    <property type="entry name" value="FecR"/>
    <property type="match status" value="1"/>
</dbReference>
<feature type="domain" description="Protein FecR C-terminal" evidence="3">
    <location>
        <begin position="265"/>
        <end position="331"/>
    </location>
</feature>
<dbReference type="PANTHER" id="PTHR30273">
    <property type="entry name" value="PERIPLASMIC SIGNAL SENSOR AND SIGMA FACTOR ACTIVATOR FECR-RELATED"/>
    <property type="match status" value="1"/>
</dbReference>
<sequence length="338" mass="38077">MGQPDWNILAKYLAKETSEEETKKVEQWIVTHPGEFEQLKKIWNVGHSTDETPVDVLAGKAYLQSRLDKNPQRGFQVHRNTSKRWAWTKVAAVVALLLGLAISLTWWNRIQETAAFVTLVEKYSPEGSRQIIQLADGTLVHLNAGSRLRFPKVFTGKSREVFLQGEAFFEVARDTTQPFIIRTGNLVTRVLGTSFNVAAYPEDSEVKVSVATGKVEVYTEGTEAVQGEKVQLLPHRQAVFAKANQQFQVQPFELASVCAWKEGTLRFMNTALPEVCKQLERWYGVTFELQSESLKACSLSGEFHNRSLQHVLEAISYTNGLRFEMHQDSVVLSGEGCL</sequence>
<dbReference type="InterPro" id="IPR032508">
    <property type="entry name" value="FecR_C"/>
</dbReference>
<dbReference type="GO" id="GO:0016989">
    <property type="term" value="F:sigma factor antagonist activity"/>
    <property type="evidence" value="ECO:0007669"/>
    <property type="project" value="TreeGrafter"/>
</dbReference>
<reference evidence="4 5" key="1">
    <citation type="submission" date="2024-04" db="EMBL/GenBank/DDBJ databases">
        <title>Novel genus in family Flammeovirgaceae.</title>
        <authorList>
            <person name="Nguyen T.H."/>
            <person name="Vuong T.Q."/>
            <person name="Le H."/>
            <person name="Kim S.-G."/>
        </authorList>
    </citation>
    <scope>NUCLEOTIDE SEQUENCE [LARGE SCALE GENOMIC DNA]</scope>
    <source>
        <strain evidence="4 5">JCM 23209</strain>
    </source>
</reference>
<proteinExistence type="predicted"/>
<evidence type="ECO:0000313" key="5">
    <source>
        <dbReference type="Proteomes" id="UP001403385"/>
    </source>
</evidence>
<evidence type="ECO:0000259" key="3">
    <source>
        <dbReference type="Pfam" id="PF16344"/>
    </source>
</evidence>
<name>A0AAW9SF52_9BACT</name>
<dbReference type="InterPro" id="IPR012373">
    <property type="entry name" value="Ferrdict_sens_TM"/>
</dbReference>